<gene>
    <name evidence="1" type="ORF">BZL29_0478</name>
</gene>
<dbReference type="AlphaFoldDB" id="A0A1V3XVQ8"/>
<reference evidence="1 2" key="1">
    <citation type="submission" date="2017-02" db="EMBL/GenBank/DDBJ databases">
        <title>Complete genome sequences of Mycobacterium kansasii strains isolated from rhesus macaques.</title>
        <authorList>
            <person name="Panda A."/>
            <person name="Nagaraj S."/>
            <person name="Zhao X."/>
            <person name="Tettelin H."/>
            <person name="Detolla L.J."/>
        </authorList>
    </citation>
    <scope>NUCLEOTIDE SEQUENCE [LARGE SCALE GENOMIC DNA]</scope>
    <source>
        <strain evidence="1 2">11-3469</strain>
    </source>
</reference>
<proteinExistence type="predicted"/>
<name>A0A1V3XVQ8_MYCKA</name>
<sequence length="88" mass="8745">MRICSGEGDGGAAVLDSAARPPGAELMCAPTITPAMPAPKTLTTTAAINPARRTPDGRRTFGGTPACAYAGGPGDTSAAATVWTYHVA</sequence>
<dbReference type="Proteomes" id="UP000188532">
    <property type="component" value="Unassembled WGS sequence"/>
</dbReference>
<comment type="caution">
    <text evidence="1">The sequence shown here is derived from an EMBL/GenBank/DDBJ whole genome shotgun (WGS) entry which is preliminary data.</text>
</comment>
<accession>A0A1V3XVQ8</accession>
<evidence type="ECO:0000313" key="2">
    <source>
        <dbReference type="Proteomes" id="UP000188532"/>
    </source>
</evidence>
<evidence type="ECO:0000313" key="1">
    <source>
        <dbReference type="EMBL" id="OOK83284.1"/>
    </source>
</evidence>
<dbReference type="EMBL" id="MVBN01000001">
    <property type="protein sequence ID" value="OOK83284.1"/>
    <property type="molecule type" value="Genomic_DNA"/>
</dbReference>
<organism evidence="1 2">
    <name type="scientific">Mycobacterium kansasii</name>
    <dbReference type="NCBI Taxonomy" id="1768"/>
    <lineage>
        <taxon>Bacteria</taxon>
        <taxon>Bacillati</taxon>
        <taxon>Actinomycetota</taxon>
        <taxon>Actinomycetes</taxon>
        <taxon>Mycobacteriales</taxon>
        <taxon>Mycobacteriaceae</taxon>
        <taxon>Mycobacterium</taxon>
    </lineage>
</organism>
<protein>
    <submittedName>
        <fullName evidence="1">Uncharacterized protein</fullName>
    </submittedName>
</protein>